<protein>
    <submittedName>
        <fullName evidence="3">DUF4846 domain-containing protein</fullName>
    </submittedName>
</protein>
<dbReference type="Pfam" id="PF16138">
    <property type="entry name" value="DUF4846"/>
    <property type="match status" value="1"/>
</dbReference>
<evidence type="ECO:0000313" key="4">
    <source>
        <dbReference type="EMBL" id="QAV16253.1"/>
    </source>
</evidence>
<keyword evidence="2" id="KW-0732">Signal</keyword>
<accession>A0A410WPH7</accession>
<dbReference type="KEGG" id="pchi:PC41400_00470"/>
<name>A0A410WPH7_9BACL</name>
<evidence type="ECO:0000313" key="3">
    <source>
        <dbReference type="EMBL" id="MCY9598711.1"/>
    </source>
</evidence>
<evidence type="ECO:0000256" key="2">
    <source>
        <dbReference type="SAM" id="SignalP"/>
    </source>
</evidence>
<dbReference type="RefSeq" id="WP_042231299.1">
    <property type="nucleotide sequence ID" value="NZ_CP026520.1"/>
</dbReference>
<dbReference type="AlphaFoldDB" id="A0A410WPH7"/>
<dbReference type="Proteomes" id="UP001527202">
    <property type="component" value="Unassembled WGS sequence"/>
</dbReference>
<feature type="chain" id="PRO_5039209460" evidence="2">
    <location>
        <begin position="27"/>
        <end position="312"/>
    </location>
</feature>
<reference evidence="3 6" key="2">
    <citation type="submission" date="2022-05" db="EMBL/GenBank/DDBJ databases">
        <title>Genome Sequencing of Bee-Associated Microbes.</title>
        <authorList>
            <person name="Dunlap C."/>
        </authorList>
    </citation>
    <scope>NUCLEOTIDE SEQUENCE [LARGE SCALE GENOMIC DNA]</scope>
    <source>
        <strain evidence="3 6">NRRL B-23120</strain>
    </source>
</reference>
<dbReference type="EMBL" id="CP026520">
    <property type="protein sequence ID" value="QAV16253.1"/>
    <property type="molecule type" value="Genomic_DNA"/>
</dbReference>
<sequence length="312" mass="33938">MSFLYSDKWKQSALMSLLVLSLGVSACDSAGSSEPTAKQAGKEAGSGKSAAGQKAAQNAAILTPEGVTLQERFKAPKGFERTPAEPGSFAAFLRGLKLKPDGSVVHLFDGREKNKPGVYEAVVDIPIGSRDLHQCADAVMLLRAQYLFDRKQYGEIHFNFVNGFKAEYSKWMNGYRIKMNGNEASWVKNGGSDNSQEGFRKFMDVVFAYAGTLSLEKELIPVKKSEVKPGDVFIVGGSPGHAVIVVDTAVNKSTGETLFMLAQSYTPAQETHILVNPANPAQSPWYTLKEGGGLKTPEWEFGENSLRRFQGN</sequence>
<feature type="region of interest" description="Disordered" evidence="1">
    <location>
        <begin position="31"/>
        <end position="50"/>
    </location>
</feature>
<gene>
    <name evidence="3" type="ORF">M5X16_23430</name>
    <name evidence="4" type="ORF">PC41400_00470</name>
</gene>
<dbReference type="EMBL" id="JAMDMJ010000034">
    <property type="protein sequence ID" value="MCY9598711.1"/>
    <property type="molecule type" value="Genomic_DNA"/>
</dbReference>
<feature type="compositionally biased region" description="Low complexity" evidence="1">
    <location>
        <begin position="37"/>
        <end position="50"/>
    </location>
</feature>
<dbReference type="Proteomes" id="UP000288943">
    <property type="component" value="Chromosome"/>
</dbReference>
<organism evidence="4 5">
    <name type="scientific">Paenibacillus chitinolyticus</name>
    <dbReference type="NCBI Taxonomy" id="79263"/>
    <lineage>
        <taxon>Bacteria</taxon>
        <taxon>Bacillati</taxon>
        <taxon>Bacillota</taxon>
        <taxon>Bacilli</taxon>
        <taxon>Bacillales</taxon>
        <taxon>Paenibacillaceae</taxon>
        <taxon>Paenibacillus</taxon>
    </lineage>
</organism>
<keyword evidence="6" id="KW-1185">Reference proteome</keyword>
<evidence type="ECO:0000256" key="1">
    <source>
        <dbReference type="SAM" id="MobiDB-lite"/>
    </source>
</evidence>
<dbReference type="OrthoDB" id="5511471at2"/>
<feature type="signal peptide" evidence="2">
    <location>
        <begin position="1"/>
        <end position="26"/>
    </location>
</feature>
<dbReference type="GeneID" id="95373288"/>
<reference evidence="4 5" key="1">
    <citation type="submission" date="2018-01" db="EMBL/GenBank/DDBJ databases">
        <title>The whole genome sequencing and assembly of Paenibacillus chitinolyticus KCCM 41400 strain.</title>
        <authorList>
            <person name="Kim J.-Y."/>
            <person name="Park M.-K."/>
            <person name="Lee Y.-J."/>
            <person name="Yi H."/>
            <person name="Bahn Y.-S."/>
            <person name="Kim J.F."/>
            <person name="Lee D.-W."/>
        </authorList>
    </citation>
    <scope>NUCLEOTIDE SEQUENCE [LARGE SCALE GENOMIC DNA]</scope>
    <source>
        <strain evidence="4 5">KCCM 41400</strain>
    </source>
</reference>
<evidence type="ECO:0000313" key="5">
    <source>
        <dbReference type="Proteomes" id="UP000288943"/>
    </source>
</evidence>
<proteinExistence type="predicted"/>
<dbReference type="InterPro" id="IPR032315">
    <property type="entry name" value="DUF4846"/>
</dbReference>
<evidence type="ECO:0000313" key="6">
    <source>
        <dbReference type="Proteomes" id="UP001527202"/>
    </source>
</evidence>